<dbReference type="Proteomes" id="UP001595976">
    <property type="component" value="Unassembled WGS sequence"/>
</dbReference>
<accession>A0ABW0F218</accession>
<organism evidence="2 3">
    <name type="scientific">Bosea minatitlanensis</name>
    <dbReference type="NCBI Taxonomy" id="128782"/>
    <lineage>
        <taxon>Bacteria</taxon>
        <taxon>Pseudomonadati</taxon>
        <taxon>Pseudomonadota</taxon>
        <taxon>Alphaproteobacteria</taxon>
        <taxon>Hyphomicrobiales</taxon>
        <taxon>Boseaceae</taxon>
        <taxon>Bosea</taxon>
    </lineage>
</organism>
<feature type="transmembrane region" description="Helical" evidence="1">
    <location>
        <begin position="48"/>
        <end position="67"/>
    </location>
</feature>
<dbReference type="RefSeq" id="WP_158447033.1">
    <property type="nucleotide sequence ID" value="NZ_JAOAOS010000014.1"/>
</dbReference>
<feature type="transmembrane region" description="Helical" evidence="1">
    <location>
        <begin position="118"/>
        <end position="136"/>
    </location>
</feature>
<reference evidence="3" key="1">
    <citation type="journal article" date="2019" name="Int. J. Syst. Evol. Microbiol.">
        <title>The Global Catalogue of Microorganisms (GCM) 10K type strain sequencing project: providing services to taxonomists for standard genome sequencing and annotation.</title>
        <authorList>
            <consortium name="The Broad Institute Genomics Platform"/>
            <consortium name="The Broad Institute Genome Sequencing Center for Infectious Disease"/>
            <person name="Wu L."/>
            <person name="Ma J."/>
        </authorList>
    </citation>
    <scope>NUCLEOTIDE SEQUENCE [LARGE SCALE GENOMIC DNA]</scope>
    <source>
        <strain evidence="3">CGMCC 1.15643</strain>
    </source>
</reference>
<feature type="transmembrane region" description="Helical" evidence="1">
    <location>
        <begin position="79"/>
        <end position="98"/>
    </location>
</feature>
<keyword evidence="1" id="KW-1133">Transmembrane helix</keyword>
<keyword evidence="3" id="KW-1185">Reference proteome</keyword>
<evidence type="ECO:0000256" key="1">
    <source>
        <dbReference type="SAM" id="Phobius"/>
    </source>
</evidence>
<name>A0ABW0F218_9HYPH</name>
<gene>
    <name evidence="2" type="ORF">ACFPK2_10765</name>
</gene>
<proteinExistence type="predicted"/>
<keyword evidence="1" id="KW-0812">Transmembrane</keyword>
<evidence type="ECO:0000313" key="3">
    <source>
        <dbReference type="Proteomes" id="UP001595976"/>
    </source>
</evidence>
<dbReference type="EMBL" id="JBHSLI010000003">
    <property type="protein sequence ID" value="MFC5293469.1"/>
    <property type="molecule type" value="Genomic_DNA"/>
</dbReference>
<evidence type="ECO:0000313" key="2">
    <source>
        <dbReference type="EMBL" id="MFC5293469.1"/>
    </source>
</evidence>
<feature type="transmembrane region" description="Helical" evidence="1">
    <location>
        <begin position="12"/>
        <end position="36"/>
    </location>
</feature>
<keyword evidence="1" id="KW-0472">Membrane</keyword>
<sequence length="197" mass="22604">MDTGTPQELFSHVRIVMGMVVGLGIARTLGGVASFVQHPGRQRVSLLHMLWVGSMLLELVLFWWWEFGLSRIPVWSFEVFLFLIAYAIVLYLLAALLFPDNISEYAGYEDFFIKRRRWFFGLLAVAFLLDVVDTLIKGAEHWSRLSGDYLLQVPIGLMLCLVGSIWANRRLQIGIAVIHLVYQFYWVARILAAMHGR</sequence>
<evidence type="ECO:0008006" key="4">
    <source>
        <dbReference type="Google" id="ProtNLM"/>
    </source>
</evidence>
<protein>
    <recommendedName>
        <fullName evidence="4">Transmembrane protein</fullName>
    </recommendedName>
</protein>
<feature type="transmembrane region" description="Helical" evidence="1">
    <location>
        <begin position="173"/>
        <end position="192"/>
    </location>
</feature>
<feature type="transmembrane region" description="Helical" evidence="1">
    <location>
        <begin position="148"/>
        <end position="167"/>
    </location>
</feature>
<comment type="caution">
    <text evidence="2">The sequence shown here is derived from an EMBL/GenBank/DDBJ whole genome shotgun (WGS) entry which is preliminary data.</text>
</comment>